<dbReference type="EMBL" id="CP073078">
    <property type="protein sequence ID" value="QUD90030.1"/>
    <property type="molecule type" value="Genomic_DNA"/>
</dbReference>
<evidence type="ECO:0000256" key="1">
    <source>
        <dbReference type="ARBA" id="ARBA00004365"/>
    </source>
</evidence>
<dbReference type="Gene3D" id="1.20.1330.10">
    <property type="entry name" value="f41 fragment of flagellin, N-terminal domain"/>
    <property type="match status" value="1"/>
</dbReference>
<dbReference type="Proteomes" id="UP000676409">
    <property type="component" value="Chromosome"/>
</dbReference>
<dbReference type="RefSeq" id="WP_211940081.1">
    <property type="nucleotide sequence ID" value="NZ_CP073078.1"/>
</dbReference>
<dbReference type="GO" id="GO:0009288">
    <property type="term" value="C:bacterial-type flagellum"/>
    <property type="evidence" value="ECO:0007669"/>
    <property type="project" value="UniProtKB-SubCell"/>
</dbReference>
<dbReference type="Pfam" id="PF00700">
    <property type="entry name" value="Flagellin_C"/>
    <property type="match status" value="1"/>
</dbReference>
<keyword evidence="3" id="KW-0975">Bacterial flagellum</keyword>
<keyword evidence="5" id="KW-0282">Flagellum</keyword>
<dbReference type="KEGG" id="caul:KCG34_09280"/>
<dbReference type="PANTHER" id="PTHR42792">
    <property type="entry name" value="FLAGELLIN"/>
    <property type="match status" value="1"/>
</dbReference>
<evidence type="ECO:0000313" key="5">
    <source>
        <dbReference type="EMBL" id="QUD90030.1"/>
    </source>
</evidence>
<protein>
    <submittedName>
        <fullName evidence="5">Flagellin</fullName>
    </submittedName>
</protein>
<keyword evidence="5" id="KW-0969">Cilium</keyword>
<comment type="subcellular location">
    <subcellularLocation>
        <location evidence="1">Bacterial flagellum</location>
    </subcellularLocation>
</comment>
<dbReference type="SUPFAM" id="SSF64518">
    <property type="entry name" value="Phase 1 flagellin"/>
    <property type="match status" value="1"/>
</dbReference>
<evidence type="ECO:0000256" key="3">
    <source>
        <dbReference type="ARBA" id="ARBA00023143"/>
    </source>
</evidence>
<comment type="similarity">
    <text evidence="2">Belongs to the bacterial flagellin family.</text>
</comment>
<dbReference type="InterPro" id="IPR001492">
    <property type="entry name" value="Flagellin"/>
</dbReference>
<keyword evidence="5" id="KW-0966">Cell projection</keyword>
<evidence type="ECO:0000256" key="2">
    <source>
        <dbReference type="ARBA" id="ARBA00005709"/>
    </source>
</evidence>
<sequence>MDRVSTATLYSSLVGNLMTAQSNQVSAANQVASGKVATDLQGFGSQAQTLTAMQTVQAQTQSFLDQGNAISAKLTSQDTAFTQISNSMNDASSAISSALATGSGSNIMQSLETAFQGVVAGLNTTFNGQYIFSGGQVNSPATSATSLASLTSAPSVGSLFNNDQYVASNQISQNSTIQTGFLASNVGTAAYNAFQSIESYVQTNGPFTSPLTTAQTSFLQSTLSTFQSAAQGVTTVQAQNGLLQTEVTNTQTDLTDQSTTMQSLIGNITDADMAKASTNLQQAQLALQASAKVIASLQSDSLVTLLPVH</sequence>
<proteinExistence type="inferred from homology"/>
<dbReference type="PANTHER" id="PTHR42792:SF2">
    <property type="entry name" value="FLAGELLIN"/>
    <property type="match status" value="1"/>
</dbReference>
<gene>
    <name evidence="5" type="ORF">KCG34_09280</name>
</gene>
<dbReference type="GO" id="GO:0005198">
    <property type="term" value="F:structural molecule activity"/>
    <property type="evidence" value="ECO:0007669"/>
    <property type="project" value="InterPro"/>
</dbReference>
<organism evidence="5 6">
    <name type="scientific">Phenylobacterium montanum</name>
    <dbReference type="NCBI Taxonomy" id="2823693"/>
    <lineage>
        <taxon>Bacteria</taxon>
        <taxon>Pseudomonadati</taxon>
        <taxon>Pseudomonadota</taxon>
        <taxon>Alphaproteobacteria</taxon>
        <taxon>Caulobacterales</taxon>
        <taxon>Caulobacteraceae</taxon>
        <taxon>Phenylobacterium</taxon>
    </lineage>
</organism>
<evidence type="ECO:0000313" key="6">
    <source>
        <dbReference type="Proteomes" id="UP000676409"/>
    </source>
</evidence>
<accession>A0A975IWN6</accession>
<reference evidence="5" key="1">
    <citation type="submission" date="2021-04" db="EMBL/GenBank/DDBJ databases">
        <title>The complete genome sequence of Caulobacter sp. S6.</title>
        <authorList>
            <person name="Tang Y."/>
            <person name="Ouyang W."/>
            <person name="Liu Q."/>
            <person name="Huang B."/>
            <person name="Guo Z."/>
            <person name="Lei P."/>
        </authorList>
    </citation>
    <scope>NUCLEOTIDE SEQUENCE</scope>
    <source>
        <strain evidence="5">S6</strain>
    </source>
</reference>
<keyword evidence="6" id="KW-1185">Reference proteome</keyword>
<name>A0A975IWN6_9CAUL</name>
<evidence type="ECO:0000259" key="4">
    <source>
        <dbReference type="Pfam" id="PF00700"/>
    </source>
</evidence>
<feature type="domain" description="Flagellin C-terminal" evidence="4">
    <location>
        <begin position="227"/>
        <end position="306"/>
    </location>
</feature>
<dbReference type="AlphaFoldDB" id="A0A975IWN6"/>
<dbReference type="InterPro" id="IPR046358">
    <property type="entry name" value="Flagellin_C"/>
</dbReference>